<name>A0AAW0PNA6_9GOBI</name>
<keyword evidence="2" id="KW-0479">Metal-binding</keyword>
<dbReference type="Pfam" id="PF00651">
    <property type="entry name" value="BTB"/>
    <property type="match status" value="1"/>
</dbReference>
<dbReference type="GO" id="GO:0000981">
    <property type="term" value="F:DNA-binding transcription factor activity, RNA polymerase II-specific"/>
    <property type="evidence" value="ECO:0007669"/>
    <property type="project" value="TreeGrafter"/>
</dbReference>
<dbReference type="InterPro" id="IPR050457">
    <property type="entry name" value="ZnFinger_BTB_dom_contain"/>
</dbReference>
<feature type="region of interest" description="Disordered" evidence="10">
    <location>
        <begin position="55"/>
        <end position="79"/>
    </location>
</feature>
<evidence type="ECO:0000313" key="13">
    <source>
        <dbReference type="Proteomes" id="UP001460270"/>
    </source>
</evidence>
<dbReference type="EMBL" id="JBBPFD010000006">
    <property type="protein sequence ID" value="KAK7922777.1"/>
    <property type="molecule type" value="Genomic_DNA"/>
</dbReference>
<evidence type="ECO:0000256" key="9">
    <source>
        <dbReference type="ARBA" id="ARBA00023242"/>
    </source>
</evidence>
<dbReference type="Gene3D" id="3.30.710.10">
    <property type="entry name" value="Potassium Channel Kv1.1, Chain A"/>
    <property type="match status" value="1"/>
</dbReference>
<comment type="caution">
    <text evidence="12">The sequence shown here is derived from an EMBL/GenBank/DDBJ whole genome shotgun (WGS) entry which is preliminary data.</text>
</comment>
<evidence type="ECO:0000259" key="11">
    <source>
        <dbReference type="PROSITE" id="PS50097"/>
    </source>
</evidence>
<feature type="region of interest" description="Disordered" evidence="10">
    <location>
        <begin position="236"/>
        <end position="287"/>
    </location>
</feature>
<dbReference type="GO" id="GO:0000978">
    <property type="term" value="F:RNA polymerase II cis-regulatory region sequence-specific DNA binding"/>
    <property type="evidence" value="ECO:0007669"/>
    <property type="project" value="TreeGrafter"/>
</dbReference>
<gene>
    <name evidence="12" type="ORF">WMY93_009679</name>
</gene>
<proteinExistence type="predicted"/>
<protein>
    <recommendedName>
        <fullName evidence="11">BTB domain-containing protein</fullName>
    </recommendedName>
</protein>
<evidence type="ECO:0000256" key="4">
    <source>
        <dbReference type="ARBA" id="ARBA00022771"/>
    </source>
</evidence>
<keyword evidence="9" id="KW-0539">Nucleus</keyword>
<dbReference type="GO" id="GO:0005634">
    <property type="term" value="C:nucleus"/>
    <property type="evidence" value="ECO:0007669"/>
    <property type="project" value="UniProtKB-SubCell"/>
</dbReference>
<dbReference type="GO" id="GO:0008270">
    <property type="term" value="F:zinc ion binding"/>
    <property type="evidence" value="ECO:0007669"/>
    <property type="project" value="UniProtKB-KW"/>
</dbReference>
<dbReference type="InterPro" id="IPR000210">
    <property type="entry name" value="BTB/POZ_dom"/>
</dbReference>
<feature type="region of interest" description="Disordered" evidence="10">
    <location>
        <begin position="140"/>
        <end position="175"/>
    </location>
</feature>
<keyword evidence="7" id="KW-0238">DNA-binding</keyword>
<dbReference type="SUPFAM" id="SSF54695">
    <property type="entry name" value="POZ domain"/>
    <property type="match status" value="1"/>
</dbReference>
<feature type="compositionally biased region" description="Polar residues" evidence="10">
    <location>
        <begin position="277"/>
        <end position="286"/>
    </location>
</feature>
<accession>A0AAW0PNA6</accession>
<dbReference type="PANTHER" id="PTHR46105">
    <property type="entry name" value="AGAP004733-PA"/>
    <property type="match status" value="1"/>
</dbReference>
<evidence type="ECO:0000256" key="6">
    <source>
        <dbReference type="ARBA" id="ARBA00023015"/>
    </source>
</evidence>
<evidence type="ECO:0000256" key="2">
    <source>
        <dbReference type="ARBA" id="ARBA00022723"/>
    </source>
</evidence>
<evidence type="ECO:0000313" key="12">
    <source>
        <dbReference type="EMBL" id="KAK7922777.1"/>
    </source>
</evidence>
<keyword evidence="8" id="KW-0804">Transcription</keyword>
<sequence>MNFPSHFQHIFRQLNYQRLHAQLWCDCVVLVGGQTFQAHRAILAASSSHFRALLSSNDSGDEEGGPSTSKNERGGPSMMELDPEVVTPEAFSTLLDMIYTSTLSLGNSNVMDVLLAASHLHLNAVVKACKLHLSKKNFPSAPPKGWRSVHTVDSSQQKRSAMYQQVTSGLEEDSEEDAVVEVSQSGGAEDKTALTFRHKRKLEDDLLGVRKKTSTGPAELYKECSPTVSMSLLSAEENGEDLLSPDSLRLPEKLWESPGEEDEEEKYEATKGESDEMQQPSQSDSNLGDICNWDKINGNDGDKVVKVKVGEESVEHEAPMITMVEVKREHINSPEIKPVTDDTLECLEQASANQASVGEISTADVDESILGSHLCTNLNSDVDKNSGDTEDDPVGLDSLSDLAFSCFLNPTTDSVMGALEEDSLASLTAAATAAAAASDATISMNVDLGQDEDQAKSSSTESSDSPLTFPVTSVPLQQLLPTQSSGFTDALILQPASNSLTGYLSSLGPGLTLEASMIQPPLVLERLQNGPLSPEHQRTLCPSARKQLLKIMFFWLKGIKSMLANLL</sequence>
<dbReference type="PROSITE" id="PS50097">
    <property type="entry name" value="BTB"/>
    <property type="match status" value="1"/>
</dbReference>
<keyword evidence="5" id="KW-0862">Zinc</keyword>
<evidence type="ECO:0000256" key="1">
    <source>
        <dbReference type="ARBA" id="ARBA00004123"/>
    </source>
</evidence>
<dbReference type="SMART" id="SM00225">
    <property type="entry name" value="BTB"/>
    <property type="match status" value="1"/>
</dbReference>
<feature type="domain" description="BTB" evidence="11">
    <location>
        <begin position="25"/>
        <end position="107"/>
    </location>
</feature>
<keyword evidence="6" id="KW-0805">Transcription regulation</keyword>
<feature type="compositionally biased region" description="Polar residues" evidence="10">
    <location>
        <begin position="151"/>
        <end position="168"/>
    </location>
</feature>
<keyword evidence="3" id="KW-0677">Repeat</keyword>
<dbReference type="PANTHER" id="PTHR46105:SF5">
    <property type="entry name" value="ZINC FINGER AND BTB DOMAIN-CONTAINING PROTEIN 44 ISOFORM X1"/>
    <property type="match status" value="1"/>
</dbReference>
<comment type="subcellular location">
    <subcellularLocation>
        <location evidence="1">Nucleus</location>
    </subcellularLocation>
</comment>
<dbReference type="AlphaFoldDB" id="A0AAW0PNA6"/>
<dbReference type="InterPro" id="IPR011333">
    <property type="entry name" value="SKP1/BTB/POZ_sf"/>
</dbReference>
<reference evidence="13" key="1">
    <citation type="submission" date="2024-04" db="EMBL/GenBank/DDBJ databases">
        <title>Salinicola lusitanus LLJ914,a marine bacterium isolated from the Okinawa Trough.</title>
        <authorList>
            <person name="Li J."/>
        </authorList>
    </citation>
    <scope>NUCLEOTIDE SEQUENCE [LARGE SCALE GENOMIC DNA]</scope>
</reference>
<evidence type="ECO:0000256" key="8">
    <source>
        <dbReference type="ARBA" id="ARBA00023163"/>
    </source>
</evidence>
<organism evidence="12 13">
    <name type="scientific">Mugilogobius chulae</name>
    <name type="common">yellowstripe goby</name>
    <dbReference type="NCBI Taxonomy" id="88201"/>
    <lineage>
        <taxon>Eukaryota</taxon>
        <taxon>Metazoa</taxon>
        <taxon>Chordata</taxon>
        <taxon>Craniata</taxon>
        <taxon>Vertebrata</taxon>
        <taxon>Euteleostomi</taxon>
        <taxon>Actinopterygii</taxon>
        <taxon>Neopterygii</taxon>
        <taxon>Teleostei</taxon>
        <taxon>Neoteleostei</taxon>
        <taxon>Acanthomorphata</taxon>
        <taxon>Gobiaria</taxon>
        <taxon>Gobiiformes</taxon>
        <taxon>Gobioidei</taxon>
        <taxon>Gobiidae</taxon>
        <taxon>Gobionellinae</taxon>
        <taxon>Mugilogobius</taxon>
    </lineage>
</organism>
<evidence type="ECO:0000256" key="5">
    <source>
        <dbReference type="ARBA" id="ARBA00022833"/>
    </source>
</evidence>
<keyword evidence="13" id="KW-1185">Reference proteome</keyword>
<evidence type="ECO:0000256" key="3">
    <source>
        <dbReference type="ARBA" id="ARBA00022737"/>
    </source>
</evidence>
<evidence type="ECO:0000256" key="10">
    <source>
        <dbReference type="SAM" id="MobiDB-lite"/>
    </source>
</evidence>
<evidence type="ECO:0000256" key="7">
    <source>
        <dbReference type="ARBA" id="ARBA00023125"/>
    </source>
</evidence>
<keyword evidence="4" id="KW-0863">Zinc-finger</keyword>
<dbReference type="Proteomes" id="UP001460270">
    <property type="component" value="Unassembled WGS sequence"/>
</dbReference>